<dbReference type="RefSeq" id="WP_008048153.1">
    <property type="nucleotide sequence ID" value="NZ_CH724155.1"/>
</dbReference>
<gene>
    <name evidence="1" type="ORF">MED297_05314</name>
</gene>
<evidence type="ECO:0000313" key="1">
    <source>
        <dbReference type="EMBL" id="EAR07837.1"/>
    </source>
</evidence>
<accession>A4BJ84</accession>
<dbReference type="InterPro" id="IPR036412">
    <property type="entry name" value="HAD-like_sf"/>
</dbReference>
<keyword evidence="1" id="KW-0378">Hydrolase</keyword>
<dbReference type="InterPro" id="IPR023198">
    <property type="entry name" value="PGP-like_dom2"/>
</dbReference>
<dbReference type="Proteomes" id="UP000005953">
    <property type="component" value="Unassembled WGS sequence"/>
</dbReference>
<dbReference type="Gene3D" id="1.10.150.240">
    <property type="entry name" value="Putative phosphatase, domain 2"/>
    <property type="match status" value="1"/>
</dbReference>
<dbReference type="GO" id="GO:0016787">
    <property type="term" value="F:hydrolase activity"/>
    <property type="evidence" value="ECO:0007669"/>
    <property type="project" value="UniProtKB-KW"/>
</dbReference>
<proteinExistence type="predicted"/>
<name>A4BJ84_9GAMM</name>
<keyword evidence="2" id="KW-1185">Reference proteome</keyword>
<evidence type="ECO:0000313" key="2">
    <source>
        <dbReference type="Proteomes" id="UP000005953"/>
    </source>
</evidence>
<reference evidence="1 2" key="1">
    <citation type="submission" date="2006-02" db="EMBL/GenBank/DDBJ databases">
        <authorList>
            <person name="Pinhassi J."/>
            <person name="Pedros-Alio C."/>
            <person name="Ferriera S."/>
            <person name="Johnson J."/>
            <person name="Kravitz S."/>
            <person name="Halpern A."/>
            <person name="Remington K."/>
            <person name="Beeson K."/>
            <person name="Tran B."/>
            <person name="Rogers Y.-H."/>
            <person name="Friedman R."/>
            <person name="Venter J.C."/>
        </authorList>
    </citation>
    <scope>NUCLEOTIDE SEQUENCE [LARGE SCALE GENOMIC DNA]</scope>
    <source>
        <strain evidence="1 2">MED297</strain>
    </source>
</reference>
<comment type="caution">
    <text evidence="1">The sequence shown here is derived from an EMBL/GenBank/DDBJ whole genome shotgun (WGS) entry which is preliminary data.</text>
</comment>
<dbReference type="PANTHER" id="PTHR43611">
    <property type="entry name" value="ALPHA-D-GLUCOSE 1-PHOSPHATE PHOSPHATASE"/>
    <property type="match status" value="1"/>
</dbReference>
<dbReference type="AlphaFoldDB" id="A4BJ84"/>
<dbReference type="SFLD" id="SFLDS00003">
    <property type="entry name" value="Haloacid_Dehalogenase"/>
    <property type="match status" value="1"/>
</dbReference>
<dbReference type="OrthoDB" id="9797415at2"/>
<organism evidence="1 2">
    <name type="scientific">Reinekea blandensis MED297</name>
    <dbReference type="NCBI Taxonomy" id="314283"/>
    <lineage>
        <taxon>Bacteria</taxon>
        <taxon>Pseudomonadati</taxon>
        <taxon>Pseudomonadota</taxon>
        <taxon>Gammaproteobacteria</taxon>
        <taxon>Oceanospirillales</taxon>
        <taxon>Saccharospirillaceae</taxon>
        <taxon>Reinekea</taxon>
    </lineage>
</organism>
<dbReference type="PRINTS" id="PR00413">
    <property type="entry name" value="HADHALOGNASE"/>
</dbReference>
<dbReference type="PANTHER" id="PTHR43611:SF3">
    <property type="entry name" value="FLAVIN MONONUCLEOTIDE HYDROLASE 1, CHLOROPLATIC"/>
    <property type="match status" value="1"/>
</dbReference>
<dbReference type="SUPFAM" id="SSF56784">
    <property type="entry name" value="HAD-like"/>
    <property type="match status" value="1"/>
</dbReference>
<dbReference type="NCBIfam" id="TIGR01509">
    <property type="entry name" value="HAD-SF-IA-v3"/>
    <property type="match status" value="1"/>
</dbReference>
<dbReference type="Gene3D" id="3.40.50.1000">
    <property type="entry name" value="HAD superfamily/HAD-like"/>
    <property type="match status" value="1"/>
</dbReference>
<dbReference type="SFLD" id="SFLDG01129">
    <property type="entry name" value="C1.5:_HAD__Beta-PGM__Phosphata"/>
    <property type="match status" value="1"/>
</dbReference>
<dbReference type="HOGENOM" id="CLU_045011_9_5_6"/>
<sequence length="204" mass="23076">MNNGADIQHLVFDMGGVLIDIDWHGKISGLLGRDIPFDQIHALWGASEAVHRFETGQCDFNTFTHDFIEEQGLDTTPETFEQAFREIIIDAFPGVVELLQELKPRFTLSLLSNTNAAHWQQVQTDYDFIPLFDHPWTSLDFGIMKPDPAIYQALLDKLQTSPSSVLFFDDGAANVQAARDVGLHAERVFNPDDIRQVLTDYQLL</sequence>
<dbReference type="Pfam" id="PF00702">
    <property type="entry name" value="Hydrolase"/>
    <property type="match status" value="1"/>
</dbReference>
<dbReference type="STRING" id="314283.MED297_05314"/>
<dbReference type="InterPro" id="IPR006439">
    <property type="entry name" value="HAD-SF_hydro_IA"/>
</dbReference>
<protein>
    <submittedName>
        <fullName evidence="1">Probable haloacid dehalogenase-like hydrolase</fullName>
    </submittedName>
</protein>
<dbReference type="InterPro" id="IPR023214">
    <property type="entry name" value="HAD_sf"/>
</dbReference>
<dbReference type="CDD" id="cd02603">
    <property type="entry name" value="HAD_sEH-N_like"/>
    <property type="match status" value="1"/>
</dbReference>
<dbReference type="EMBL" id="AAOE01000031">
    <property type="protein sequence ID" value="EAR07837.1"/>
    <property type="molecule type" value="Genomic_DNA"/>
</dbReference>